<keyword evidence="4" id="KW-1185">Reference proteome</keyword>
<dbReference type="Pfam" id="PF13541">
    <property type="entry name" value="ChlI"/>
    <property type="match status" value="1"/>
</dbReference>
<dbReference type="RefSeq" id="WP_006906311.1">
    <property type="nucleotide sequence ID" value="NZ_GG665866.1"/>
</dbReference>
<dbReference type="Gene3D" id="3.30.230.10">
    <property type="match status" value="1"/>
</dbReference>
<dbReference type="SUPFAM" id="SSF52540">
    <property type="entry name" value="P-loop containing nucleoside triphosphate hydrolases"/>
    <property type="match status" value="1"/>
</dbReference>
<dbReference type="Pfam" id="PF01078">
    <property type="entry name" value="Mg_chelatase"/>
    <property type="match status" value="1"/>
</dbReference>
<dbReference type="InterPro" id="IPR004482">
    <property type="entry name" value="Mg_chelat-rel"/>
</dbReference>
<protein>
    <submittedName>
        <fullName evidence="3">Mg chelatase-like protein</fullName>
    </submittedName>
</protein>
<comment type="similarity">
    <text evidence="1">Belongs to the Mg-chelatase subunits D/I family. ComM subfamily.</text>
</comment>
<dbReference type="InterPro" id="IPR025158">
    <property type="entry name" value="Mg_chelat-rel_C"/>
</dbReference>
<gene>
    <name evidence="3" type="ORF">GCWU000342_01303</name>
</gene>
<comment type="caution">
    <text evidence="3">The sequence shown here is derived from an EMBL/GenBank/DDBJ whole genome shotgun (WGS) entry which is preliminary data.</text>
</comment>
<dbReference type="SMART" id="SM00382">
    <property type="entry name" value="AAA"/>
    <property type="match status" value="1"/>
</dbReference>
<dbReference type="AlphaFoldDB" id="C4GBK0"/>
<reference evidence="3" key="1">
    <citation type="submission" date="2009-04" db="EMBL/GenBank/DDBJ databases">
        <authorList>
            <person name="Weinstock G."/>
            <person name="Sodergren E."/>
            <person name="Clifton S."/>
            <person name="Fulton L."/>
            <person name="Fulton B."/>
            <person name="Courtney L."/>
            <person name="Fronick C."/>
            <person name="Harrison M."/>
            <person name="Strong C."/>
            <person name="Farmer C."/>
            <person name="Delahaunty K."/>
            <person name="Markovic C."/>
            <person name="Hall O."/>
            <person name="Minx P."/>
            <person name="Tomlinson C."/>
            <person name="Mitreva M."/>
            <person name="Nelson J."/>
            <person name="Hou S."/>
            <person name="Wollam A."/>
            <person name="Pepin K.H."/>
            <person name="Johnson M."/>
            <person name="Bhonagiri V."/>
            <person name="Nash W.E."/>
            <person name="Warren W."/>
            <person name="Chinwalla A."/>
            <person name="Mardis E.R."/>
            <person name="Wilson R.K."/>
        </authorList>
    </citation>
    <scope>NUCLEOTIDE SEQUENCE [LARGE SCALE GENOMIC DNA]</scope>
    <source>
        <strain evidence="3">DSM 14600</strain>
    </source>
</reference>
<sequence length="518" mass="57403">MYSQVNTAIIRGIDSQLVLVEADVSDGMPLFEMVGFLSAEVKEARERVRTSLRNIGFQLPIKRITVNISPASIRKSGTGFDLPVAIAILAAIGVIGQERLADIITVGELGLDGKINPVSGVLPIMMEAKRAGLTSAVIPRANLREAALIDGLRLLSVDHLEDVIRYLGGKCELRREREKTEEFTSRARKSNHPAEAEIYDFKNIRGQKSLRRACEIAVSGGHNLLMIGPPGAGKTMVARSIPGILPPMTREEELELSKIYSVCGLLTDGGQLMKRRPFRAPHHTISPAGLIGGGLIPKPGEISLANGGVLFLDELPEFDRATIETLRQPMEEGRVRIVRQQADVEYPADFMLVAAMNPCPCGYFPDKKRCHCRPSQVRDYLGKISQPLLDRIDLCANASPVSFDDLIREEEAESSASILDRVLQTRQIQKKRFAGSGIVCNSQIPASELKKYCTLGTEEENYLRLCYERLGLTARGYGRLLRVARTIADMAASERIHREHLQEARIYHGLDRNYWKNV</sequence>
<proteinExistence type="inferred from homology"/>
<dbReference type="InterPro" id="IPR014721">
    <property type="entry name" value="Ribsml_uS5_D2-typ_fold_subgr"/>
</dbReference>
<dbReference type="Pfam" id="PF13335">
    <property type="entry name" value="Mg_chelatase_C"/>
    <property type="match status" value="1"/>
</dbReference>
<dbReference type="InterPro" id="IPR027417">
    <property type="entry name" value="P-loop_NTPase"/>
</dbReference>
<accession>C4GBK0</accession>
<dbReference type="InterPro" id="IPR020568">
    <property type="entry name" value="Ribosomal_Su5_D2-typ_SF"/>
</dbReference>
<name>C4GBK0_9FIRM</name>
<dbReference type="InterPro" id="IPR045006">
    <property type="entry name" value="CHLI-like"/>
</dbReference>
<dbReference type="SUPFAM" id="SSF54211">
    <property type="entry name" value="Ribosomal protein S5 domain 2-like"/>
    <property type="match status" value="1"/>
</dbReference>
<dbReference type="InterPro" id="IPR000523">
    <property type="entry name" value="Mg_chelatse_chII-like_cat_dom"/>
</dbReference>
<evidence type="ECO:0000313" key="4">
    <source>
        <dbReference type="Proteomes" id="UP000003494"/>
    </source>
</evidence>
<dbReference type="Gene3D" id="3.40.50.300">
    <property type="entry name" value="P-loop containing nucleotide triphosphate hydrolases"/>
    <property type="match status" value="1"/>
</dbReference>
<dbReference type="PANTHER" id="PTHR32039:SF7">
    <property type="entry name" value="COMPETENCE PROTEIN COMM"/>
    <property type="match status" value="1"/>
</dbReference>
<dbReference type="eggNOG" id="COG0606">
    <property type="taxonomic scope" value="Bacteria"/>
</dbReference>
<dbReference type="PANTHER" id="PTHR32039">
    <property type="entry name" value="MAGNESIUM-CHELATASE SUBUNIT CHLI"/>
    <property type="match status" value="1"/>
</dbReference>
<evidence type="ECO:0000313" key="3">
    <source>
        <dbReference type="EMBL" id="EEP28493.1"/>
    </source>
</evidence>
<evidence type="ECO:0000259" key="2">
    <source>
        <dbReference type="SMART" id="SM00382"/>
    </source>
</evidence>
<organism evidence="3 4">
    <name type="scientific">Shuttleworthella satelles DSM 14600</name>
    <dbReference type="NCBI Taxonomy" id="626523"/>
    <lineage>
        <taxon>Bacteria</taxon>
        <taxon>Bacillati</taxon>
        <taxon>Bacillota</taxon>
        <taxon>Clostridia</taxon>
        <taxon>Lachnospirales</taxon>
        <taxon>Lachnospiraceae</taxon>
        <taxon>Shuttleworthella</taxon>
    </lineage>
</organism>
<dbReference type="EMBL" id="ACIP02000002">
    <property type="protein sequence ID" value="EEP28493.1"/>
    <property type="molecule type" value="Genomic_DNA"/>
</dbReference>
<dbReference type="STRING" id="626523.GCWU000342_01303"/>
<dbReference type="InterPro" id="IPR003593">
    <property type="entry name" value="AAA+_ATPase"/>
</dbReference>
<dbReference type="NCBIfam" id="TIGR00368">
    <property type="entry name" value="YifB family Mg chelatase-like AAA ATPase"/>
    <property type="match status" value="1"/>
</dbReference>
<dbReference type="HOGENOM" id="CLU_026145_1_0_9"/>
<dbReference type="Proteomes" id="UP000003494">
    <property type="component" value="Unassembled WGS sequence"/>
</dbReference>
<evidence type="ECO:0000256" key="1">
    <source>
        <dbReference type="ARBA" id="ARBA00006354"/>
    </source>
</evidence>
<feature type="domain" description="AAA+ ATPase" evidence="2">
    <location>
        <begin position="220"/>
        <end position="429"/>
    </location>
</feature>
<dbReference type="GO" id="GO:0005524">
    <property type="term" value="F:ATP binding"/>
    <property type="evidence" value="ECO:0007669"/>
    <property type="project" value="InterPro"/>
</dbReference>